<dbReference type="Gene3D" id="3.40.630.10">
    <property type="entry name" value="Zn peptidases"/>
    <property type="match status" value="1"/>
</dbReference>
<comment type="similarity">
    <text evidence="1">Belongs to the peptidase M28 family. M28B subfamily.</text>
</comment>
<evidence type="ECO:0008006" key="6">
    <source>
        <dbReference type="Google" id="ProtNLM"/>
    </source>
</evidence>
<evidence type="ECO:0000259" key="2">
    <source>
        <dbReference type="Pfam" id="PF04253"/>
    </source>
</evidence>
<evidence type="ECO:0000313" key="4">
    <source>
        <dbReference type="EMBL" id="ODV82782.1"/>
    </source>
</evidence>
<dbReference type="GO" id="GO:0004180">
    <property type="term" value="F:carboxypeptidase activity"/>
    <property type="evidence" value="ECO:0007669"/>
    <property type="project" value="TreeGrafter"/>
</dbReference>
<keyword evidence="5" id="KW-1185">Reference proteome</keyword>
<name>A0A1E4STN4_9ASCO</name>
<evidence type="ECO:0000259" key="3">
    <source>
        <dbReference type="Pfam" id="PF04389"/>
    </source>
</evidence>
<dbReference type="InterPro" id="IPR036757">
    <property type="entry name" value="TFR-like_dimer_dom_sf"/>
</dbReference>
<dbReference type="AlphaFoldDB" id="A0A1E4STN4"/>
<dbReference type="Gene3D" id="1.20.930.40">
    <property type="entry name" value="Transferrin receptor-like, dimerisation domain"/>
    <property type="match status" value="1"/>
</dbReference>
<dbReference type="SUPFAM" id="SSF47672">
    <property type="entry name" value="Transferrin receptor-like dimerisation domain"/>
    <property type="match status" value="1"/>
</dbReference>
<feature type="domain" description="Transferrin receptor-like dimerisation" evidence="2">
    <location>
        <begin position="653"/>
        <end position="763"/>
    </location>
</feature>
<organism evidence="4 5">
    <name type="scientific">[Candida] arabinofermentans NRRL YB-2248</name>
    <dbReference type="NCBI Taxonomy" id="983967"/>
    <lineage>
        <taxon>Eukaryota</taxon>
        <taxon>Fungi</taxon>
        <taxon>Dikarya</taxon>
        <taxon>Ascomycota</taxon>
        <taxon>Saccharomycotina</taxon>
        <taxon>Pichiomycetes</taxon>
        <taxon>Pichiales</taxon>
        <taxon>Pichiaceae</taxon>
        <taxon>Ogataea</taxon>
        <taxon>Ogataea/Candida clade</taxon>
    </lineage>
</organism>
<dbReference type="PANTHER" id="PTHR10404:SF46">
    <property type="entry name" value="VACUOLAR PROTEIN SORTING-ASSOCIATED PROTEIN 70"/>
    <property type="match status" value="1"/>
</dbReference>
<evidence type="ECO:0000256" key="1">
    <source>
        <dbReference type="ARBA" id="ARBA00005634"/>
    </source>
</evidence>
<dbReference type="FunFam" id="3.40.630.10:FF:000101">
    <property type="entry name" value="N-acetylated alpha-linked acidic dipeptidase like 1"/>
    <property type="match status" value="1"/>
</dbReference>
<dbReference type="Pfam" id="PF04253">
    <property type="entry name" value="TFR_dimer"/>
    <property type="match status" value="1"/>
</dbReference>
<dbReference type="Gene3D" id="3.50.30.30">
    <property type="match status" value="1"/>
</dbReference>
<dbReference type="InterPro" id="IPR039373">
    <property type="entry name" value="Peptidase_M28B"/>
</dbReference>
<accession>A0A1E4STN4</accession>
<dbReference type="InterPro" id="IPR007484">
    <property type="entry name" value="Peptidase_M28"/>
</dbReference>
<dbReference type="SUPFAM" id="SSF52025">
    <property type="entry name" value="PA domain"/>
    <property type="match status" value="1"/>
</dbReference>
<gene>
    <name evidence="4" type="ORF">CANARDRAFT_10239</name>
</gene>
<proteinExistence type="inferred from homology"/>
<dbReference type="CDD" id="cd08022">
    <property type="entry name" value="M28_PSMA_like"/>
    <property type="match status" value="1"/>
</dbReference>
<sequence length="778" mass="87813">MPMSSKKHLIGAHIKPKIRSWLLLFLVTLAFFATKSIISALKSIRTVQISSNKEFPKHRLFSIYLNALEVNLASNWSEAYAGTPQLAGTNLEMVHWTKEKFEEYCFDSVEIDEYDVYVSYPVDQSLRLLEAKDSSLVYKPTLREKELPEDPVTSIYVPAFLGYAATGNVTSQFVYCNVGTKEDFKKLTDLGVELEGKIAIIRYSGYAQIFRGVQVQFAEKHGMIGVLLYTDPSQDYNITIQNGYKPYPYGPARNPSAIQRGAVQYLELGPGDPTTPSYAIKPGEDDKPRTDPFVTTPRIPALPISYEEVTPILAKLSGHGYQVPGWDGLIEGFDYSTGPNPDYTLNLYNKQDFNISTMHNILAKIEGENPEDVIIVGNHHDSWTPTAGDPHSGSAVILEFIRSLNELVKLGWKPKRSIWVASWDGEENAQLGSTEFCEYYSKQLQKNVIAYFNVDIGANGDKLAMGASPMVYDLLRQTAELLPYPSANGVQGSLYDHFKLVSNDSIRNLGSGSDYTSFLDHLGIPAVDFGFSNDESKGPVYHYHSIYDSHYWMSNYGDPGFVFHNLMAKYLGLVVINLSESELIYLRTAPYGNKLTQFFDALNIPERWLERSVSSIAGGQEFDLTQLPCSFRYRGVRSFKANASLGTLQELVDQVRTNLKMLTNTAYGFDNHVQDLQNKHNHYSQLSFYQRIRLHFQTKNANMKLKYFERHFLNPGGLPNGRSWFKHIVFTSGRDTGYGGKQLPGMLESIEDDDYNRYLDALTFFNGVLEGLIKLLKK</sequence>
<dbReference type="Pfam" id="PF04389">
    <property type="entry name" value="Peptidase_M28"/>
    <property type="match status" value="1"/>
</dbReference>
<dbReference type="InterPro" id="IPR007365">
    <property type="entry name" value="TFR-like_dimer_dom"/>
</dbReference>
<dbReference type="EMBL" id="KV453874">
    <property type="protein sequence ID" value="ODV82782.1"/>
    <property type="molecule type" value="Genomic_DNA"/>
</dbReference>
<dbReference type="CDD" id="cd02121">
    <property type="entry name" value="PA_GCPII_like"/>
    <property type="match status" value="1"/>
</dbReference>
<dbReference type="InterPro" id="IPR046450">
    <property type="entry name" value="PA_dom_sf"/>
</dbReference>
<dbReference type="OrthoDB" id="5841748at2759"/>
<feature type="domain" description="Peptidase M28" evidence="3">
    <location>
        <begin position="360"/>
        <end position="549"/>
    </location>
</feature>
<dbReference type="PANTHER" id="PTHR10404">
    <property type="entry name" value="N-ACETYLATED-ALPHA-LINKED ACIDIC DIPEPTIDASE"/>
    <property type="match status" value="1"/>
</dbReference>
<reference evidence="5" key="1">
    <citation type="submission" date="2016-04" db="EMBL/GenBank/DDBJ databases">
        <title>Comparative genomics of biotechnologically important yeasts.</title>
        <authorList>
            <consortium name="DOE Joint Genome Institute"/>
            <person name="Riley R."/>
            <person name="Haridas S."/>
            <person name="Wolfe K.H."/>
            <person name="Lopes M.R."/>
            <person name="Hittinger C.T."/>
            <person name="Goker M."/>
            <person name="Salamov A."/>
            <person name="Wisecaver J."/>
            <person name="Long T.M."/>
            <person name="Aerts A.L."/>
            <person name="Barry K."/>
            <person name="Choi C."/>
            <person name="Clum A."/>
            <person name="Coughlan A.Y."/>
            <person name="Deshpande S."/>
            <person name="Douglass A.P."/>
            <person name="Hanson S.J."/>
            <person name="Klenk H.-P."/>
            <person name="Labutti K."/>
            <person name="Lapidus A."/>
            <person name="Lindquist E."/>
            <person name="Lipzen A."/>
            <person name="Meier-Kolthoff J.P."/>
            <person name="Ohm R.A."/>
            <person name="Otillar R.P."/>
            <person name="Pangilinan J."/>
            <person name="Peng Y."/>
            <person name="Rokas A."/>
            <person name="Rosa C.A."/>
            <person name="Scheuner C."/>
            <person name="Sibirny A.A."/>
            <person name="Slot J.C."/>
            <person name="Stielow J.B."/>
            <person name="Sun H."/>
            <person name="Kurtzman C.P."/>
            <person name="Blackwell M."/>
            <person name="Grigoriev I.V."/>
            <person name="Jeffries T.W."/>
        </authorList>
    </citation>
    <scope>NUCLEOTIDE SEQUENCE [LARGE SCALE GENOMIC DNA]</scope>
    <source>
        <strain evidence="5">NRRL YB-2248</strain>
    </source>
</reference>
<dbReference type="SUPFAM" id="SSF53187">
    <property type="entry name" value="Zn-dependent exopeptidases"/>
    <property type="match status" value="1"/>
</dbReference>
<dbReference type="Proteomes" id="UP000094801">
    <property type="component" value="Unassembled WGS sequence"/>
</dbReference>
<dbReference type="STRING" id="983967.A0A1E4STN4"/>
<evidence type="ECO:0000313" key="5">
    <source>
        <dbReference type="Proteomes" id="UP000094801"/>
    </source>
</evidence>
<protein>
    <recommendedName>
        <fullName evidence="6">Peptide hydrolase</fullName>
    </recommendedName>
</protein>